<dbReference type="SUPFAM" id="SSF53790">
    <property type="entry name" value="Tetrapyrrole methylase"/>
    <property type="match status" value="1"/>
</dbReference>
<keyword evidence="2" id="KW-0169">Cobalamin biosynthesis</keyword>
<keyword evidence="3 7" id="KW-0489">Methyltransferase</keyword>
<evidence type="ECO:0000313" key="7">
    <source>
        <dbReference type="EMBL" id="SHE28648.1"/>
    </source>
</evidence>
<proteinExistence type="predicted"/>
<dbReference type="PANTHER" id="PTHR43182">
    <property type="entry name" value="COBALT-PRECORRIN-6B C(15)-METHYLTRANSFERASE (DECARBOXYLATING)"/>
    <property type="match status" value="1"/>
</dbReference>
<organism evidence="7 8">
    <name type="scientific">Caloramator proteoclasticus DSM 10124</name>
    <dbReference type="NCBI Taxonomy" id="1121262"/>
    <lineage>
        <taxon>Bacteria</taxon>
        <taxon>Bacillati</taxon>
        <taxon>Bacillota</taxon>
        <taxon>Clostridia</taxon>
        <taxon>Eubacteriales</taxon>
        <taxon>Clostridiaceae</taxon>
        <taxon>Caloramator</taxon>
    </lineage>
</organism>
<accession>A0A1M4S907</accession>
<keyword evidence="5" id="KW-0949">S-adenosyl-L-methionine</keyword>
<sequence>MIVVGIGPGNLKYASLEAIEKIKNSNKVLAFKRVAKDIEEICNPIIINELEELIKHKDACFVASGDPCLYGVLDFLIKNNIEIEEVVSSISSIQYMFSKIKRSWSNANIISLHGRDFKDIGSGIYAIFTDRTNTPNFISKRLSDMNKRGRMFVGYNLSYSNERILEGNIGDCFEELSDLSVVICYVD</sequence>
<comment type="pathway">
    <text evidence="1">Cofactor biosynthesis; adenosylcobalamin biosynthesis.</text>
</comment>
<dbReference type="InterPro" id="IPR014777">
    <property type="entry name" value="4pyrrole_Mease_sub1"/>
</dbReference>
<dbReference type="InterPro" id="IPR050714">
    <property type="entry name" value="Cobalamin_biosynth_MTase"/>
</dbReference>
<dbReference type="GO" id="GO:0008276">
    <property type="term" value="F:protein methyltransferase activity"/>
    <property type="evidence" value="ECO:0007669"/>
    <property type="project" value="InterPro"/>
</dbReference>
<protein>
    <submittedName>
        <fullName evidence="7">Precorrin-6Y C5,15-methyltransferase (Decarboxylating)</fullName>
    </submittedName>
</protein>
<keyword evidence="8" id="KW-1185">Reference proteome</keyword>
<evidence type="ECO:0000256" key="4">
    <source>
        <dbReference type="ARBA" id="ARBA00022679"/>
    </source>
</evidence>
<feature type="domain" description="Tetrapyrrole methylase" evidence="6">
    <location>
        <begin position="2"/>
        <end position="171"/>
    </location>
</feature>
<dbReference type="PANTHER" id="PTHR43182:SF1">
    <property type="entry name" value="COBALT-PRECORRIN-7 C(5)-METHYLTRANSFERASE"/>
    <property type="match status" value="1"/>
</dbReference>
<evidence type="ECO:0000259" key="6">
    <source>
        <dbReference type="Pfam" id="PF00590"/>
    </source>
</evidence>
<dbReference type="UniPathway" id="UPA00148"/>
<evidence type="ECO:0000313" key="8">
    <source>
        <dbReference type="Proteomes" id="UP000184423"/>
    </source>
</evidence>
<evidence type="ECO:0000256" key="1">
    <source>
        <dbReference type="ARBA" id="ARBA00004953"/>
    </source>
</evidence>
<name>A0A1M4S907_9CLOT</name>
<dbReference type="Pfam" id="PF00590">
    <property type="entry name" value="TP_methylase"/>
    <property type="match status" value="1"/>
</dbReference>
<dbReference type="CDD" id="cd11644">
    <property type="entry name" value="Precorrin-6Y-MT"/>
    <property type="match status" value="1"/>
</dbReference>
<gene>
    <name evidence="7" type="ORF">SAMN02746091_00066</name>
</gene>
<dbReference type="GO" id="GO:0032259">
    <property type="term" value="P:methylation"/>
    <property type="evidence" value="ECO:0007669"/>
    <property type="project" value="UniProtKB-KW"/>
</dbReference>
<reference evidence="8" key="1">
    <citation type="submission" date="2016-11" db="EMBL/GenBank/DDBJ databases">
        <authorList>
            <person name="Varghese N."/>
            <person name="Submissions S."/>
        </authorList>
    </citation>
    <scope>NUCLEOTIDE SEQUENCE [LARGE SCALE GENOMIC DNA]</scope>
    <source>
        <strain evidence="8">DSM 10124</strain>
    </source>
</reference>
<dbReference type="InterPro" id="IPR000878">
    <property type="entry name" value="4pyrrol_Mease"/>
</dbReference>
<dbReference type="EMBL" id="FQVG01000001">
    <property type="protein sequence ID" value="SHE28648.1"/>
    <property type="molecule type" value="Genomic_DNA"/>
</dbReference>
<dbReference type="AlphaFoldDB" id="A0A1M4S907"/>
<evidence type="ECO:0000256" key="2">
    <source>
        <dbReference type="ARBA" id="ARBA00022573"/>
    </source>
</evidence>
<evidence type="ECO:0000256" key="3">
    <source>
        <dbReference type="ARBA" id="ARBA00022603"/>
    </source>
</evidence>
<dbReference type="InterPro" id="IPR012818">
    <property type="entry name" value="CbiE"/>
</dbReference>
<dbReference type="Gene3D" id="3.40.1010.10">
    <property type="entry name" value="Cobalt-precorrin-4 Transmethylase, Domain 1"/>
    <property type="match status" value="1"/>
</dbReference>
<dbReference type="Proteomes" id="UP000184423">
    <property type="component" value="Unassembled WGS sequence"/>
</dbReference>
<keyword evidence="4 7" id="KW-0808">Transferase</keyword>
<evidence type="ECO:0000256" key="5">
    <source>
        <dbReference type="ARBA" id="ARBA00022691"/>
    </source>
</evidence>
<dbReference type="NCBIfam" id="TIGR02467">
    <property type="entry name" value="CbiE"/>
    <property type="match status" value="1"/>
</dbReference>
<dbReference type="GO" id="GO:0009236">
    <property type="term" value="P:cobalamin biosynthetic process"/>
    <property type="evidence" value="ECO:0007669"/>
    <property type="project" value="UniProtKB-UniPathway"/>
</dbReference>
<dbReference type="InterPro" id="IPR035996">
    <property type="entry name" value="4pyrrol_Methylase_sf"/>
</dbReference>